<dbReference type="OrthoDB" id="3794857at2759"/>
<dbReference type="SUPFAM" id="SSF54427">
    <property type="entry name" value="NTF2-like"/>
    <property type="match status" value="1"/>
</dbReference>
<dbReference type="AlphaFoldDB" id="A0A8K1FF10"/>
<comment type="caution">
    <text evidence="1">The sequence shown here is derived from an EMBL/GenBank/DDBJ whole genome shotgun (WGS) entry which is preliminary data.</text>
</comment>
<dbReference type="Pfam" id="PF12893">
    <property type="entry name" value="Lumazine_bd_2"/>
    <property type="match status" value="1"/>
</dbReference>
<dbReference type="InterPro" id="IPR032710">
    <property type="entry name" value="NTF2-like_dom_sf"/>
</dbReference>
<reference evidence="1" key="1">
    <citation type="submission" date="2019-03" db="EMBL/GenBank/DDBJ databases">
        <title>Long read genome sequence of the mycoparasitic Pythium oligandrum ATCC 38472 isolated from sugarbeet rhizosphere.</title>
        <authorList>
            <person name="Gaulin E."/>
        </authorList>
    </citation>
    <scope>NUCLEOTIDE SEQUENCE</scope>
    <source>
        <strain evidence="1">ATCC 38472_TT</strain>
    </source>
</reference>
<dbReference type="EMBL" id="SPLM01000111">
    <property type="protein sequence ID" value="TMW58514.1"/>
    <property type="molecule type" value="Genomic_DNA"/>
</dbReference>
<name>A0A8K1FF10_PYTOL</name>
<evidence type="ECO:0000313" key="1">
    <source>
        <dbReference type="EMBL" id="TMW58514.1"/>
    </source>
</evidence>
<evidence type="ECO:0000313" key="2">
    <source>
        <dbReference type="Proteomes" id="UP000794436"/>
    </source>
</evidence>
<sequence>MPRVEKQEPTQQEIDAVTAHVDKYGKSLIEPDIDSLKSCFHDEATIFSTVGDQVIGGHIQWLYDNMKENGGITGLEYKIKVLSVTRSTAVAQIELYRESPEYEITDTLALIKLPSGEWTIVSKIFHVYQYNMTLAA</sequence>
<accession>A0A8K1FF10</accession>
<gene>
    <name evidence="1" type="ORF">Poli38472_010073</name>
</gene>
<proteinExistence type="predicted"/>
<keyword evidence="2" id="KW-1185">Reference proteome</keyword>
<dbReference type="Gene3D" id="3.10.450.50">
    <property type="match status" value="1"/>
</dbReference>
<dbReference type="InterPro" id="IPR039437">
    <property type="entry name" value="FrzH/put_lumazine-bd"/>
</dbReference>
<organism evidence="1 2">
    <name type="scientific">Pythium oligandrum</name>
    <name type="common">Mycoparasitic fungus</name>
    <dbReference type="NCBI Taxonomy" id="41045"/>
    <lineage>
        <taxon>Eukaryota</taxon>
        <taxon>Sar</taxon>
        <taxon>Stramenopiles</taxon>
        <taxon>Oomycota</taxon>
        <taxon>Peronosporomycetes</taxon>
        <taxon>Pythiales</taxon>
        <taxon>Pythiaceae</taxon>
        <taxon>Pythium</taxon>
    </lineage>
</organism>
<protein>
    <submittedName>
        <fullName evidence="1">Uncharacterized protein</fullName>
    </submittedName>
</protein>
<dbReference type="Proteomes" id="UP000794436">
    <property type="component" value="Unassembled WGS sequence"/>
</dbReference>